<dbReference type="PANTHER" id="PTHR43792">
    <property type="entry name" value="GNAT FAMILY, PUTATIVE (AFU_ORTHOLOGUE AFUA_3G00765)-RELATED-RELATED"/>
    <property type="match status" value="1"/>
</dbReference>
<dbReference type="Proteomes" id="UP000198683">
    <property type="component" value="Unassembled WGS sequence"/>
</dbReference>
<dbReference type="Gene3D" id="3.40.630.30">
    <property type="match status" value="2"/>
</dbReference>
<dbReference type="InterPro" id="IPR016181">
    <property type="entry name" value="Acyl_CoA_acyltransferase"/>
</dbReference>
<keyword evidence="6" id="KW-1185">Reference proteome</keyword>
<dbReference type="InterPro" id="IPR000182">
    <property type="entry name" value="GNAT_dom"/>
</dbReference>
<gene>
    <name evidence="5" type="ORF">SAMN05421874_108181</name>
</gene>
<proteinExistence type="inferred from homology"/>
<keyword evidence="2" id="KW-0012">Acyltransferase</keyword>
<keyword evidence="1 5" id="KW-0808">Transferase</keyword>
<protein>
    <submittedName>
        <fullName evidence="5">Protein N-acetyltransferase, RimJ/RimL family</fullName>
    </submittedName>
</protein>
<dbReference type="CDD" id="cd04301">
    <property type="entry name" value="NAT_SF"/>
    <property type="match status" value="1"/>
</dbReference>
<dbReference type="STRING" id="683260.SAMN05421874_108181"/>
<evidence type="ECO:0000256" key="2">
    <source>
        <dbReference type="ARBA" id="ARBA00023315"/>
    </source>
</evidence>
<sequence>MLPDDVISTGALILRPAAVSDAEAVVRMCDDPVTARFLPLLARPYRLQDAREYLEMAATRWEDGGAEYVITEAGRVVGSIGVRPPDRWGVTELGYLVAPWARNRNVAATAARALTDWLFDHGVRRVELQAEVENVASLRVAYKAGFREEGRRREAKRLRDGRFADLVTFARLRGEAVLPPEPYLPFFEGGFEGGELSDGVVRLTPLAVADAADYHRMMADPDVAAFAVAPPTTLEDDERRCRCTGYWWVSGQRVELAIRDARSGEFAGHVQLMQVLPLLAQAMVGYSLLPEHRGRGFMTRSVRLLVDWAFDRTPLHRIVAGTDIANVASHAVLERVGFAREGMQRELFANPDGTRADHVEWALLRSQWKH</sequence>
<evidence type="ECO:0000313" key="6">
    <source>
        <dbReference type="Proteomes" id="UP000198683"/>
    </source>
</evidence>
<dbReference type="OrthoDB" id="5293267at2"/>
<dbReference type="PROSITE" id="PS51186">
    <property type="entry name" value="GNAT"/>
    <property type="match status" value="2"/>
</dbReference>
<organism evidence="5 6">
    <name type="scientific">Nonomuraea maritima</name>
    <dbReference type="NCBI Taxonomy" id="683260"/>
    <lineage>
        <taxon>Bacteria</taxon>
        <taxon>Bacillati</taxon>
        <taxon>Actinomycetota</taxon>
        <taxon>Actinomycetes</taxon>
        <taxon>Streptosporangiales</taxon>
        <taxon>Streptosporangiaceae</taxon>
        <taxon>Nonomuraea</taxon>
    </lineage>
</organism>
<reference evidence="5 6" key="1">
    <citation type="submission" date="2016-10" db="EMBL/GenBank/DDBJ databases">
        <authorList>
            <person name="de Groot N.N."/>
        </authorList>
    </citation>
    <scope>NUCLEOTIDE SEQUENCE [LARGE SCALE GENOMIC DNA]</scope>
    <source>
        <strain evidence="5 6">CGMCC 4.5681</strain>
    </source>
</reference>
<dbReference type="AlphaFoldDB" id="A0A1G9CPV2"/>
<dbReference type="SUPFAM" id="SSF55729">
    <property type="entry name" value="Acyl-CoA N-acyltransferases (Nat)"/>
    <property type="match status" value="2"/>
</dbReference>
<name>A0A1G9CPV2_9ACTN</name>
<dbReference type="GO" id="GO:0016747">
    <property type="term" value="F:acyltransferase activity, transferring groups other than amino-acyl groups"/>
    <property type="evidence" value="ECO:0007669"/>
    <property type="project" value="InterPro"/>
</dbReference>
<dbReference type="Pfam" id="PF13302">
    <property type="entry name" value="Acetyltransf_3"/>
    <property type="match status" value="2"/>
</dbReference>
<evidence type="ECO:0000313" key="5">
    <source>
        <dbReference type="EMBL" id="SDK53637.1"/>
    </source>
</evidence>
<dbReference type="RefSeq" id="WP_090765307.1">
    <property type="nucleotide sequence ID" value="NZ_FNFB01000008.1"/>
</dbReference>
<evidence type="ECO:0000256" key="1">
    <source>
        <dbReference type="ARBA" id="ARBA00022679"/>
    </source>
</evidence>
<dbReference type="InterPro" id="IPR051531">
    <property type="entry name" value="N-acetyltransferase"/>
</dbReference>
<feature type="domain" description="N-acetyltransferase" evidence="4">
    <location>
        <begin position="201"/>
        <end position="366"/>
    </location>
</feature>
<accession>A0A1G9CPV2</accession>
<dbReference type="PANTHER" id="PTHR43792:SF8">
    <property type="entry name" value="[RIBOSOMAL PROTEIN US5]-ALANINE N-ACETYLTRANSFERASE"/>
    <property type="match status" value="1"/>
</dbReference>
<evidence type="ECO:0000256" key="3">
    <source>
        <dbReference type="ARBA" id="ARBA00038502"/>
    </source>
</evidence>
<comment type="similarity">
    <text evidence="3">Belongs to the acetyltransferase family. RimJ subfamily.</text>
</comment>
<feature type="domain" description="N-acetyltransferase" evidence="4">
    <location>
        <begin position="12"/>
        <end position="165"/>
    </location>
</feature>
<dbReference type="EMBL" id="FNFB01000008">
    <property type="protein sequence ID" value="SDK53637.1"/>
    <property type="molecule type" value="Genomic_DNA"/>
</dbReference>
<evidence type="ECO:0000259" key="4">
    <source>
        <dbReference type="PROSITE" id="PS51186"/>
    </source>
</evidence>